<accession>K0SMD1</accession>
<reference evidence="1 2" key="1">
    <citation type="journal article" date="2012" name="Genome Biol.">
        <title>Genome and low-iron response of an oceanic diatom adapted to chronic iron limitation.</title>
        <authorList>
            <person name="Lommer M."/>
            <person name="Specht M."/>
            <person name="Roy A.S."/>
            <person name="Kraemer L."/>
            <person name="Andreson R."/>
            <person name="Gutowska M.A."/>
            <person name="Wolf J."/>
            <person name="Bergner S.V."/>
            <person name="Schilhabel M.B."/>
            <person name="Klostermeier U.C."/>
            <person name="Beiko R.G."/>
            <person name="Rosenstiel P."/>
            <person name="Hippler M."/>
            <person name="Laroche J."/>
        </authorList>
    </citation>
    <scope>NUCLEOTIDE SEQUENCE [LARGE SCALE GENOMIC DNA]</scope>
    <source>
        <strain evidence="1 2">CCMP1005</strain>
    </source>
</reference>
<keyword evidence="2" id="KW-1185">Reference proteome</keyword>
<evidence type="ECO:0000313" key="2">
    <source>
        <dbReference type="Proteomes" id="UP000266841"/>
    </source>
</evidence>
<organism evidence="1 2">
    <name type="scientific">Thalassiosira oceanica</name>
    <name type="common">Marine diatom</name>
    <dbReference type="NCBI Taxonomy" id="159749"/>
    <lineage>
        <taxon>Eukaryota</taxon>
        <taxon>Sar</taxon>
        <taxon>Stramenopiles</taxon>
        <taxon>Ochrophyta</taxon>
        <taxon>Bacillariophyta</taxon>
        <taxon>Coscinodiscophyceae</taxon>
        <taxon>Thalassiosirophycidae</taxon>
        <taxon>Thalassiosirales</taxon>
        <taxon>Thalassiosiraceae</taxon>
        <taxon>Thalassiosira</taxon>
    </lineage>
</organism>
<sequence length="67" mass="7696">QKNQKQQTRALQTLQYYTTTTTTTTTTNTNTNDGDNNGRTLCHRCCKYSLSDNLLLRSFSLYPIKTN</sequence>
<protein>
    <submittedName>
        <fullName evidence="1">Uncharacterized protein</fullName>
    </submittedName>
</protein>
<dbReference type="AlphaFoldDB" id="K0SMD1"/>
<evidence type="ECO:0000313" key="1">
    <source>
        <dbReference type="EMBL" id="EJK66525.1"/>
    </source>
</evidence>
<name>K0SMD1_THAOC</name>
<feature type="non-terminal residue" evidence="1">
    <location>
        <position position="1"/>
    </location>
</feature>
<dbReference type="Proteomes" id="UP000266841">
    <property type="component" value="Unassembled WGS sequence"/>
</dbReference>
<dbReference type="EMBL" id="AGNL01014833">
    <property type="protein sequence ID" value="EJK66525.1"/>
    <property type="molecule type" value="Genomic_DNA"/>
</dbReference>
<gene>
    <name evidence="1" type="ORF">THAOC_12553</name>
</gene>
<proteinExistence type="predicted"/>
<comment type="caution">
    <text evidence="1">The sequence shown here is derived from an EMBL/GenBank/DDBJ whole genome shotgun (WGS) entry which is preliminary data.</text>
</comment>